<proteinExistence type="predicted"/>
<dbReference type="BioCyc" id="ABAU509170:GCL9-2205-MONOMER"/>
<name>B0VU21_ACIBS</name>
<evidence type="ECO:0000313" key="2">
    <source>
        <dbReference type="EMBL" id="CAP01984.1"/>
    </source>
</evidence>
<gene>
    <name evidence="2" type="ordered locus">ABSDF2678</name>
</gene>
<dbReference type="KEGG" id="abm:ABSDF2678"/>
<organism evidence="2 3">
    <name type="scientific">Acinetobacter baumannii (strain SDF)</name>
    <dbReference type="NCBI Taxonomy" id="509170"/>
    <lineage>
        <taxon>Bacteria</taxon>
        <taxon>Pseudomonadati</taxon>
        <taxon>Pseudomonadota</taxon>
        <taxon>Gammaproteobacteria</taxon>
        <taxon>Moraxellales</taxon>
        <taxon>Moraxellaceae</taxon>
        <taxon>Acinetobacter</taxon>
        <taxon>Acinetobacter calcoaceticus/baumannii complex</taxon>
    </lineage>
</organism>
<accession>B0VU21</accession>
<evidence type="ECO:0000256" key="1">
    <source>
        <dbReference type="SAM" id="SignalP"/>
    </source>
</evidence>
<evidence type="ECO:0000313" key="3">
    <source>
        <dbReference type="Proteomes" id="UP000001741"/>
    </source>
</evidence>
<feature type="signal peptide" evidence="1">
    <location>
        <begin position="1"/>
        <end position="33"/>
    </location>
</feature>
<sequence length="458" mass="48161">MPPRIRRSVMRQFTSLQVAILALGSLCFSTAYADSTLVPMSDAELSATRGQALMSMSYIAPNDSANLEKLRDSSSNVGFYKLGLEAELEINANIRKLQLGCGGVNGAGGCDIDFDNVSLSGVADTREGRVASDAKLTNPFLEFAIKNPNSASTREVAGIRLSAEAVEGLLTIGTENSATPNGINSLSGYMVVAPQVGEATVDAARITQTGSPACGVYPSPAGCGVNQAITGKARGKIALGAGFNLDFQTKSYDITLTPTQKAQLSLPQSVVSGQRMSSVNLLASAIVNGIDLSGTLAADVDILGGITLNGNLRGTINNLPVTVPLLENLGYIHKINLSGSPLSLSMQGQDIRWPGTVSTAMRGWWLELSNPIDIGRIDPTNSVVIKTDTIRDALTEVSKELTQNPLNCGFLAVNCIGGDFNVGTRDLSNARPALLELQNLQLANQSFAPNCYGSLKFC</sequence>
<feature type="chain" id="PRO_5002758104" evidence="1">
    <location>
        <begin position="34"/>
        <end position="458"/>
    </location>
</feature>
<dbReference type="EMBL" id="CU468230">
    <property type="protein sequence ID" value="CAP01984.1"/>
    <property type="molecule type" value="Genomic_DNA"/>
</dbReference>
<keyword evidence="1" id="KW-0732">Signal</keyword>
<dbReference type="HOGENOM" id="CLU_036687_1_0_6"/>
<dbReference type="Proteomes" id="UP000001741">
    <property type="component" value="Chromosome"/>
</dbReference>
<protein>
    <submittedName>
        <fullName evidence="2">Uncharacterized protein</fullName>
    </submittedName>
</protein>
<dbReference type="AlphaFoldDB" id="B0VU21"/>
<reference evidence="2 3" key="1">
    <citation type="journal article" date="2008" name="PLoS ONE">
        <title>Comparative analysis of Acinetobacters: three genomes for three lifestyles.</title>
        <authorList>
            <person name="Vallenet D."/>
            <person name="Nordmann P."/>
            <person name="Barbe V."/>
            <person name="Poirel L."/>
            <person name="Mangenot S."/>
            <person name="Bataille E."/>
            <person name="Dossat C."/>
            <person name="Gas S."/>
            <person name="Kreimeyer A."/>
            <person name="Lenoble P."/>
            <person name="Oztas S."/>
            <person name="Poulain J."/>
            <person name="Segurens B."/>
            <person name="Robert C."/>
            <person name="Abergel C."/>
            <person name="Claverie J.M."/>
            <person name="Raoult D."/>
            <person name="Medigue C."/>
            <person name="Weissenbach J."/>
            <person name="Cruveiller S."/>
        </authorList>
    </citation>
    <scope>NUCLEOTIDE SEQUENCE [LARGE SCALE GENOMIC DNA]</scope>
    <source>
        <strain evidence="2 3">SDF</strain>
    </source>
</reference>